<feature type="region of interest" description="Disordered" evidence="1">
    <location>
        <begin position="1"/>
        <end position="31"/>
    </location>
</feature>
<dbReference type="OrthoDB" id="3256283at2759"/>
<evidence type="ECO:0000313" key="2">
    <source>
        <dbReference type="EMBL" id="KZV77793.1"/>
    </source>
</evidence>
<dbReference type="EMBL" id="KV427580">
    <property type="protein sequence ID" value="KZV77793.1"/>
    <property type="molecule type" value="Genomic_DNA"/>
</dbReference>
<accession>A0A166M9Q7</accession>
<dbReference type="InParanoid" id="A0A166M9Q7"/>
<organism evidence="2 3">
    <name type="scientific">Exidia glandulosa HHB12029</name>
    <dbReference type="NCBI Taxonomy" id="1314781"/>
    <lineage>
        <taxon>Eukaryota</taxon>
        <taxon>Fungi</taxon>
        <taxon>Dikarya</taxon>
        <taxon>Basidiomycota</taxon>
        <taxon>Agaricomycotina</taxon>
        <taxon>Agaricomycetes</taxon>
        <taxon>Auriculariales</taxon>
        <taxon>Exidiaceae</taxon>
        <taxon>Exidia</taxon>
    </lineage>
</organism>
<feature type="compositionally biased region" description="Basic residues" evidence="1">
    <location>
        <begin position="1"/>
        <end position="12"/>
    </location>
</feature>
<dbReference type="AlphaFoldDB" id="A0A166M9Q7"/>
<protein>
    <submittedName>
        <fullName evidence="2">Uncharacterized protein</fullName>
    </submittedName>
</protein>
<proteinExistence type="predicted"/>
<keyword evidence="3" id="KW-1185">Reference proteome</keyword>
<evidence type="ECO:0000313" key="3">
    <source>
        <dbReference type="Proteomes" id="UP000077266"/>
    </source>
</evidence>
<gene>
    <name evidence="2" type="ORF">EXIGLDRAFT_784816</name>
</gene>
<sequence>MPPRKTTTRKRKADSPALAVQAKKTKTTKERVATPPQLGYALDNSLAAFSGKFDVYTATLPFIYKLYRPADNALPDYKATYDTILKYQAKPDYSIRIVLDGKRMGRLESSTICHPYDEEPLTAIMIESGKVSSSVDLDAAHPGKNSLATQRGEGY</sequence>
<feature type="region of interest" description="Disordered" evidence="1">
    <location>
        <begin position="136"/>
        <end position="155"/>
    </location>
</feature>
<reference evidence="2 3" key="1">
    <citation type="journal article" date="2016" name="Mol. Biol. Evol.">
        <title>Comparative Genomics of Early-Diverging Mushroom-Forming Fungi Provides Insights into the Origins of Lignocellulose Decay Capabilities.</title>
        <authorList>
            <person name="Nagy L.G."/>
            <person name="Riley R."/>
            <person name="Tritt A."/>
            <person name="Adam C."/>
            <person name="Daum C."/>
            <person name="Floudas D."/>
            <person name="Sun H."/>
            <person name="Yadav J.S."/>
            <person name="Pangilinan J."/>
            <person name="Larsson K.H."/>
            <person name="Matsuura K."/>
            <person name="Barry K."/>
            <person name="Labutti K."/>
            <person name="Kuo R."/>
            <person name="Ohm R.A."/>
            <person name="Bhattacharya S.S."/>
            <person name="Shirouzu T."/>
            <person name="Yoshinaga Y."/>
            <person name="Martin F.M."/>
            <person name="Grigoriev I.V."/>
            <person name="Hibbett D.S."/>
        </authorList>
    </citation>
    <scope>NUCLEOTIDE SEQUENCE [LARGE SCALE GENOMIC DNA]</scope>
    <source>
        <strain evidence="2 3">HHB12029</strain>
    </source>
</reference>
<name>A0A166M9Q7_EXIGL</name>
<evidence type="ECO:0000256" key="1">
    <source>
        <dbReference type="SAM" id="MobiDB-lite"/>
    </source>
</evidence>
<dbReference type="Proteomes" id="UP000077266">
    <property type="component" value="Unassembled WGS sequence"/>
</dbReference>
<feature type="non-terminal residue" evidence="2">
    <location>
        <position position="155"/>
    </location>
</feature>